<dbReference type="InterPro" id="IPR050266">
    <property type="entry name" value="AB_hydrolase_sf"/>
</dbReference>
<proteinExistence type="predicted"/>
<keyword evidence="3" id="KW-1185">Reference proteome</keyword>
<evidence type="ECO:0000313" key="3">
    <source>
        <dbReference type="Proteomes" id="UP000053398"/>
    </source>
</evidence>
<dbReference type="Proteomes" id="UP000053398">
    <property type="component" value="Unassembled WGS sequence"/>
</dbReference>
<accession>A0A101PPW6</accession>
<dbReference type="GO" id="GO:0003824">
    <property type="term" value="F:catalytic activity"/>
    <property type="evidence" value="ECO:0007669"/>
    <property type="project" value="UniProtKB-ARBA"/>
</dbReference>
<sequence>MPAILIHGVPDTHRVWDGVRRHLTRTDVEAWDLPGFGTARPAGFGSTKEEYVDWLIERLERVGEPVDLVGHDWGCIFTARVAYLRPDLVRTWAGGNGPINSAYVWHPLAKIWQDQVEGDRFMEELQTEQFADDLATGFDVPTDLAKEMVSHVDGPMKDAILRLYRSAVTVGAEWEPGLSAVSAPCLVFWGALDPACQIEFGRKLGASLHASDVIEMDCNHWPLLQRPAEVAEILEAHWSRNANA</sequence>
<dbReference type="GO" id="GO:0016020">
    <property type="term" value="C:membrane"/>
    <property type="evidence" value="ECO:0007669"/>
    <property type="project" value="TreeGrafter"/>
</dbReference>
<evidence type="ECO:0000259" key="1">
    <source>
        <dbReference type="Pfam" id="PF12697"/>
    </source>
</evidence>
<comment type="caution">
    <text evidence="2">The sequence shown here is derived from an EMBL/GenBank/DDBJ whole genome shotgun (WGS) entry which is preliminary data.</text>
</comment>
<protein>
    <submittedName>
        <fullName evidence="2">Oxidoreductase</fullName>
    </submittedName>
</protein>
<dbReference type="Gene3D" id="3.40.50.1820">
    <property type="entry name" value="alpha/beta hydrolase"/>
    <property type="match status" value="1"/>
</dbReference>
<dbReference type="RefSeq" id="WP_059267082.1">
    <property type="nucleotide sequence ID" value="NZ_KQ948380.1"/>
</dbReference>
<dbReference type="PANTHER" id="PTHR43798:SF33">
    <property type="entry name" value="HYDROLASE, PUTATIVE (AFU_ORTHOLOGUE AFUA_2G14860)-RELATED"/>
    <property type="match status" value="1"/>
</dbReference>
<dbReference type="AlphaFoldDB" id="A0A101PPW6"/>
<dbReference type="Pfam" id="PF12697">
    <property type="entry name" value="Abhydrolase_6"/>
    <property type="match status" value="1"/>
</dbReference>
<dbReference type="EMBL" id="LMWP01000071">
    <property type="protein sequence ID" value="KUN15505.1"/>
    <property type="molecule type" value="Genomic_DNA"/>
</dbReference>
<evidence type="ECO:0000313" key="2">
    <source>
        <dbReference type="EMBL" id="KUN15505.1"/>
    </source>
</evidence>
<dbReference type="PANTHER" id="PTHR43798">
    <property type="entry name" value="MONOACYLGLYCEROL LIPASE"/>
    <property type="match status" value="1"/>
</dbReference>
<dbReference type="InterPro" id="IPR000073">
    <property type="entry name" value="AB_hydrolase_1"/>
</dbReference>
<reference evidence="2 3" key="1">
    <citation type="submission" date="2015-10" db="EMBL/GenBank/DDBJ databases">
        <title>Draft genome sequence of Streptomyces corchorusii DSM 40340, type strain for the species Streptomyces corchorusii.</title>
        <authorList>
            <person name="Ruckert C."/>
            <person name="Winkler A."/>
            <person name="Kalinowski J."/>
            <person name="Kampfer P."/>
            <person name="Glaeser S."/>
        </authorList>
    </citation>
    <scope>NUCLEOTIDE SEQUENCE [LARGE SCALE GENOMIC DNA]</scope>
    <source>
        <strain evidence="2 3">DSM 40340</strain>
    </source>
</reference>
<gene>
    <name evidence="2" type="ORF">AQJ11_42975</name>
</gene>
<name>A0A101PPW6_STRCK</name>
<feature type="domain" description="AB hydrolase-1" evidence="1">
    <location>
        <begin position="4"/>
        <end position="232"/>
    </location>
</feature>
<organism evidence="2 3">
    <name type="scientific">Streptomyces corchorusii</name>
    <name type="common">Streptomyces chibaensis</name>
    <dbReference type="NCBI Taxonomy" id="1903"/>
    <lineage>
        <taxon>Bacteria</taxon>
        <taxon>Bacillati</taxon>
        <taxon>Actinomycetota</taxon>
        <taxon>Actinomycetes</taxon>
        <taxon>Kitasatosporales</taxon>
        <taxon>Streptomycetaceae</taxon>
        <taxon>Streptomyces</taxon>
    </lineage>
</organism>
<dbReference type="SUPFAM" id="SSF53474">
    <property type="entry name" value="alpha/beta-Hydrolases"/>
    <property type="match status" value="1"/>
</dbReference>
<dbReference type="InterPro" id="IPR029058">
    <property type="entry name" value="AB_hydrolase_fold"/>
</dbReference>